<evidence type="ECO:0008006" key="9">
    <source>
        <dbReference type="Google" id="ProtNLM"/>
    </source>
</evidence>
<evidence type="ECO:0000256" key="6">
    <source>
        <dbReference type="SAM" id="MobiDB-lite"/>
    </source>
</evidence>
<protein>
    <recommendedName>
        <fullName evidence="9">Transmembrane protein 39A</fullName>
    </recommendedName>
</protein>
<proteinExistence type="inferred from homology"/>
<feature type="transmembrane region" description="Helical" evidence="7">
    <location>
        <begin position="400"/>
        <end position="418"/>
    </location>
</feature>
<evidence type="ECO:0000256" key="2">
    <source>
        <dbReference type="ARBA" id="ARBA00010737"/>
    </source>
</evidence>
<dbReference type="Pfam" id="PF10271">
    <property type="entry name" value="Tmp39"/>
    <property type="match status" value="1"/>
</dbReference>
<dbReference type="AlphaFoldDB" id="A0A1B6DBM3"/>
<evidence type="ECO:0000256" key="5">
    <source>
        <dbReference type="ARBA" id="ARBA00023136"/>
    </source>
</evidence>
<feature type="compositionally biased region" description="Polar residues" evidence="6">
    <location>
        <begin position="9"/>
        <end position="20"/>
    </location>
</feature>
<feature type="transmembrane region" description="Helical" evidence="7">
    <location>
        <begin position="273"/>
        <end position="294"/>
    </location>
</feature>
<comment type="subcellular location">
    <subcellularLocation>
        <location evidence="1">Membrane</location>
        <topology evidence="1">Multi-pass membrane protein</topology>
    </subcellularLocation>
</comment>
<name>A0A1B6DBM3_9HEMI</name>
<feature type="transmembrane region" description="Helical" evidence="7">
    <location>
        <begin position="63"/>
        <end position="84"/>
    </location>
</feature>
<evidence type="ECO:0000256" key="3">
    <source>
        <dbReference type="ARBA" id="ARBA00022692"/>
    </source>
</evidence>
<feature type="transmembrane region" description="Helical" evidence="7">
    <location>
        <begin position="167"/>
        <end position="188"/>
    </location>
</feature>
<reference evidence="8" key="1">
    <citation type="submission" date="2015-12" db="EMBL/GenBank/DDBJ databases">
        <title>De novo transcriptome assembly of four potential Pierce s Disease insect vectors from Arizona vineyards.</title>
        <authorList>
            <person name="Tassone E.E."/>
        </authorList>
    </citation>
    <scope>NUCLEOTIDE SEQUENCE</scope>
</reference>
<dbReference type="PANTHER" id="PTHR12995:SF4">
    <property type="entry name" value="FI21814P1"/>
    <property type="match status" value="1"/>
</dbReference>
<accession>A0A1B6DBM3</accession>
<feature type="transmembrane region" description="Helical" evidence="7">
    <location>
        <begin position="104"/>
        <end position="129"/>
    </location>
</feature>
<dbReference type="PANTHER" id="PTHR12995">
    <property type="entry name" value="FI21814P1"/>
    <property type="match status" value="1"/>
</dbReference>
<evidence type="ECO:0000256" key="4">
    <source>
        <dbReference type="ARBA" id="ARBA00022989"/>
    </source>
</evidence>
<evidence type="ECO:0000256" key="7">
    <source>
        <dbReference type="SAM" id="Phobius"/>
    </source>
</evidence>
<dbReference type="GO" id="GO:0016020">
    <property type="term" value="C:membrane"/>
    <property type="evidence" value="ECO:0007669"/>
    <property type="project" value="UniProtKB-SubCell"/>
</dbReference>
<feature type="transmembrane region" description="Helical" evidence="7">
    <location>
        <begin position="244"/>
        <end position="267"/>
    </location>
</feature>
<comment type="similarity">
    <text evidence="2">Belongs to the TMEM39 family.</text>
</comment>
<sequence>MPGGRRNLSRTSSGRPTQPFFSPEDIQKAKLGIQTDNVTTKVVSPKHVPVPSLPHDSNVMFEIIMFVFTTMATFLQFLNLYRSVWWLPHSYTSYSMNFYLIDPYLVGFIATILGRRLIYSLVCQCLMIWTPQSVWAVLQQLVRLLLLVLVLTSLVWCAYNIMQNHPIVNIFYLCYPISVYFILFGLSISPFFDVMALPSLVTEESKAAARILGKPLHSCSMSPQTIREEVDYLKTDFNNRMKQILFSSVLNAYYAGFVPCCFAQSFLYYDAYWATQHLTFVWLGCFTMYLVHCYPVKYCDTLHRAALHLGKWTKLEGRPCHLPSHIWAESTLWHQGALVKHCKETFKAEGISNAAEPGNPSHTRFYSIFNNPSVPLFVMAGVQLSLVLLQVVILIRSSDWYQVISIALLLFANYYTLFKLSRDYLVCWKVYKAEAIIQEKIISG</sequence>
<organism evidence="8">
    <name type="scientific">Clastoptera arizonana</name>
    <name type="common">Arizona spittle bug</name>
    <dbReference type="NCBI Taxonomy" id="38151"/>
    <lineage>
        <taxon>Eukaryota</taxon>
        <taxon>Metazoa</taxon>
        <taxon>Ecdysozoa</taxon>
        <taxon>Arthropoda</taxon>
        <taxon>Hexapoda</taxon>
        <taxon>Insecta</taxon>
        <taxon>Pterygota</taxon>
        <taxon>Neoptera</taxon>
        <taxon>Paraneoptera</taxon>
        <taxon>Hemiptera</taxon>
        <taxon>Auchenorrhyncha</taxon>
        <taxon>Cercopoidea</taxon>
        <taxon>Clastopteridae</taxon>
        <taxon>Clastoptera</taxon>
    </lineage>
</organism>
<evidence type="ECO:0000256" key="1">
    <source>
        <dbReference type="ARBA" id="ARBA00004141"/>
    </source>
</evidence>
<feature type="region of interest" description="Disordered" evidence="6">
    <location>
        <begin position="1"/>
        <end position="22"/>
    </location>
</feature>
<evidence type="ECO:0000313" key="8">
    <source>
        <dbReference type="EMBL" id="JAS23068.1"/>
    </source>
</evidence>
<keyword evidence="4 7" id="KW-1133">Transmembrane helix</keyword>
<feature type="transmembrane region" description="Helical" evidence="7">
    <location>
        <begin position="374"/>
        <end position="394"/>
    </location>
</feature>
<feature type="transmembrane region" description="Helical" evidence="7">
    <location>
        <begin position="141"/>
        <end position="161"/>
    </location>
</feature>
<gene>
    <name evidence="8" type="ORF">g.3453</name>
</gene>
<keyword evidence="5 7" id="KW-0472">Membrane</keyword>
<dbReference type="InterPro" id="IPR019397">
    <property type="entry name" value="Uncharacterised_TMEM39"/>
</dbReference>
<dbReference type="EMBL" id="GEDC01014230">
    <property type="protein sequence ID" value="JAS23068.1"/>
    <property type="molecule type" value="Transcribed_RNA"/>
</dbReference>
<keyword evidence="3 7" id="KW-0812">Transmembrane</keyword>